<evidence type="ECO:0008006" key="4">
    <source>
        <dbReference type="Google" id="ProtNLM"/>
    </source>
</evidence>
<accession>A0ABW4PCT9</accession>
<feature type="transmembrane region" description="Helical" evidence="1">
    <location>
        <begin position="391"/>
        <end position="414"/>
    </location>
</feature>
<evidence type="ECO:0000313" key="2">
    <source>
        <dbReference type="EMBL" id="MFD1815220.1"/>
    </source>
</evidence>
<evidence type="ECO:0000256" key="1">
    <source>
        <dbReference type="SAM" id="Phobius"/>
    </source>
</evidence>
<dbReference type="Proteomes" id="UP001597286">
    <property type="component" value="Unassembled WGS sequence"/>
</dbReference>
<protein>
    <recommendedName>
        <fullName evidence="4">Secreted protein</fullName>
    </recommendedName>
</protein>
<gene>
    <name evidence="2" type="ORF">ACFSJG_23625</name>
</gene>
<name>A0ABW4PCT9_9NOCA</name>
<feature type="transmembrane region" description="Helical" evidence="1">
    <location>
        <begin position="222"/>
        <end position="242"/>
    </location>
</feature>
<keyword evidence="3" id="KW-1185">Reference proteome</keyword>
<keyword evidence="1" id="KW-0472">Membrane</keyword>
<reference evidence="3" key="1">
    <citation type="journal article" date="2019" name="Int. J. Syst. Evol. Microbiol.">
        <title>The Global Catalogue of Microorganisms (GCM) 10K type strain sequencing project: providing services to taxonomists for standard genome sequencing and annotation.</title>
        <authorList>
            <consortium name="The Broad Institute Genomics Platform"/>
            <consortium name="The Broad Institute Genome Sequencing Center for Infectious Disease"/>
            <person name="Wu L."/>
            <person name="Ma J."/>
        </authorList>
    </citation>
    <scope>NUCLEOTIDE SEQUENCE [LARGE SCALE GENOMIC DNA]</scope>
    <source>
        <strain evidence="3">DT72</strain>
    </source>
</reference>
<organism evidence="2 3">
    <name type="scientific">Rhodococcus gannanensis</name>
    <dbReference type="NCBI Taxonomy" id="1960308"/>
    <lineage>
        <taxon>Bacteria</taxon>
        <taxon>Bacillati</taxon>
        <taxon>Actinomycetota</taxon>
        <taxon>Actinomycetes</taxon>
        <taxon>Mycobacteriales</taxon>
        <taxon>Nocardiaceae</taxon>
        <taxon>Rhodococcus</taxon>
    </lineage>
</organism>
<feature type="transmembrane region" description="Helical" evidence="1">
    <location>
        <begin position="190"/>
        <end position="210"/>
    </location>
</feature>
<dbReference type="EMBL" id="JBHUFB010000020">
    <property type="protein sequence ID" value="MFD1815220.1"/>
    <property type="molecule type" value="Genomic_DNA"/>
</dbReference>
<dbReference type="RefSeq" id="WP_378487658.1">
    <property type="nucleotide sequence ID" value="NZ_JBHUFB010000020.1"/>
</dbReference>
<comment type="caution">
    <text evidence="2">The sequence shown here is derived from an EMBL/GenBank/DDBJ whole genome shotgun (WGS) entry which is preliminary data.</text>
</comment>
<keyword evidence="1" id="KW-0812">Transmembrane</keyword>
<sequence>MPVRAGALARTTPLRITALAVGLIAIAILSGVVAAVQVTDRQQTLDTLHGEVEPLAHAAQDIYSALSIADAAATTAFLAGGIEPTEVRDRYTLAVGDASADLVDAAAGIDDSDTTSHDLLARLSVGVPMYTGLVETARVNNRNGLPVGSAYLSEASTMMQSTLLPLAEQLHSVQSARVVRMQAEFATPPWPAIVLLMVTLVALVVAQLLLARWTRRRLNAGLILASVAVTASLVWLVVAGLVSAASTSRALDEGARPLSELTTGRIVTQQARADETLGLVRRDFTGRYDDQFQQHLTDLDTLLERVVQGGMREGADEVAVADRALEDWADAHDRLMALLDGGDWDGAVSVAVGPAGESAIQYATADAYLTHAIGETRTALRSGVERAVTTLTGLATGAVGLAAIAVAGIAVGLWPRLREYQ</sequence>
<proteinExistence type="predicted"/>
<keyword evidence="1" id="KW-1133">Transmembrane helix</keyword>
<evidence type="ECO:0000313" key="3">
    <source>
        <dbReference type="Proteomes" id="UP001597286"/>
    </source>
</evidence>